<sequence>MASIQKASFFTFYRKAIQEYDIKVTDASDSELYTLLGIRFQDKNGKTKYGCACKSNRNKASVFFDEPSPYEYIYEGDSVGSKKQSYESSKVKIASWKCSEYDNQLSEFKMDKCYYRYFDDDKFEQEIDLNITNLIEDYCLVEEKFYEVMYEKPPGYYQKLIFVLTICLPYYAMFGFGLNEITIFLAYYVLWCTFQDENKINYPSPFVKNKTNTIKNLRQIVSERINGREQSSSDSSSFTNSFEDIEYKSKNKNNYTKHQLKTQNKINTQNTKKIAQPQKENSKKKYESKFQAKLDLQQNNKSSEKELLNQVIASEEYDPLKIPADLNKAIEHSQAWAVGYDINSKKSQKNLNLCECCGRQIQKQQFDLSCDVTEFSYLGAVYGAYTNLDGDDCIDVDSVPESQRDEICHLNWITMSTLGNKYNNDAQMNIQQVLNFITIIIVIISLQLFRRQIRITEVQCDQLDINSSDFTILVKNIPRVFQARDYDKEIQNLFELVISKLIYKNQIGKKLKIEKLSLCYDTSQQNEVEQEKKQLVQVKKQLIKDDLDTQEIDLKLKQLELKQDQIEQDYIQGQSESTKKLFSGWAFLSFKTEQEKNEVLYFFGEQPPSLFFCCKRQKRRQIRFRQNKLKIDQAPDCEDVYWENLHYTSQQKMKRRIIGKIILLFALILCLSIITGLKYLQKSISNQDNPDSTDIMISQIFAILIGGGITVFNKVLQFTFQYVSIYEKYSTRTEEILTVAKGLTVAQFFVTGLLTFLVDIFITDLLTDNSSFSLIFRTGGLAYNIYFVFFTNAFVEPIINYINFPYLLKKFKRYYIEKQEAENVGGKGLLYTQEELNQIYENPQPKLSYLYASIIKTMYFTAFYCVLEPLGIIISIIGLILTYYVEKDYARENPATKQYAKQQFYQRVEKLKKKNFNKLTPNHVQ</sequence>
<feature type="transmembrane region" description="Helical" evidence="3">
    <location>
        <begin position="736"/>
        <end position="762"/>
    </location>
</feature>
<feature type="transmembrane region" description="Helical" evidence="3">
    <location>
        <begin position="782"/>
        <end position="804"/>
    </location>
</feature>
<feature type="transmembrane region" description="Helical" evidence="3">
    <location>
        <begin position="697"/>
        <end position="716"/>
    </location>
</feature>
<feature type="region of interest" description="Disordered" evidence="2">
    <location>
        <begin position="253"/>
        <end position="283"/>
    </location>
</feature>
<evidence type="ECO:0000313" key="6">
    <source>
        <dbReference type="Proteomes" id="UP000054937"/>
    </source>
</evidence>
<dbReference type="InterPro" id="IPR045122">
    <property type="entry name" value="Csc1-like"/>
</dbReference>
<feature type="compositionally biased region" description="Polar residues" evidence="2">
    <location>
        <begin position="253"/>
        <end position="273"/>
    </location>
</feature>
<dbReference type="Proteomes" id="UP000054937">
    <property type="component" value="Unassembled WGS sequence"/>
</dbReference>
<dbReference type="PANTHER" id="PTHR13018">
    <property type="entry name" value="PROBABLE MEMBRANE PROTEIN DUF221-RELATED"/>
    <property type="match status" value="1"/>
</dbReference>
<keyword evidence="6" id="KW-1185">Reference proteome</keyword>
<accession>A0A0V0QU01</accession>
<dbReference type="AlphaFoldDB" id="A0A0V0QU01"/>
<evidence type="ECO:0000256" key="1">
    <source>
        <dbReference type="SAM" id="Coils"/>
    </source>
</evidence>
<comment type="caution">
    <text evidence="5">The sequence shown here is derived from an EMBL/GenBank/DDBJ whole genome shotgun (WGS) entry which is preliminary data.</text>
</comment>
<dbReference type="OrthoDB" id="291767at2759"/>
<dbReference type="Pfam" id="PF14703">
    <property type="entry name" value="PHM7_cyt"/>
    <property type="match status" value="1"/>
</dbReference>
<feature type="transmembrane region" description="Helical" evidence="3">
    <location>
        <begin position="657"/>
        <end position="677"/>
    </location>
</feature>
<name>A0A0V0QU01_PSEPJ</name>
<evidence type="ECO:0000256" key="3">
    <source>
        <dbReference type="SAM" id="Phobius"/>
    </source>
</evidence>
<proteinExistence type="predicted"/>
<feature type="coiled-coil region" evidence="1">
    <location>
        <begin position="525"/>
        <end position="576"/>
    </location>
</feature>
<dbReference type="GO" id="GO:0005227">
    <property type="term" value="F:calcium-activated cation channel activity"/>
    <property type="evidence" value="ECO:0007669"/>
    <property type="project" value="InterPro"/>
</dbReference>
<dbReference type="InterPro" id="IPR027815">
    <property type="entry name" value="CSC1/OSCA1-like_cyt"/>
</dbReference>
<evidence type="ECO:0000259" key="4">
    <source>
        <dbReference type="Pfam" id="PF14703"/>
    </source>
</evidence>
<feature type="transmembrane region" description="Helical" evidence="3">
    <location>
        <begin position="859"/>
        <end position="885"/>
    </location>
</feature>
<organism evidence="5 6">
    <name type="scientific">Pseudocohnilembus persalinus</name>
    <name type="common">Ciliate</name>
    <dbReference type="NCBI Taxonomy" id="266149"/>
    <lineage>
        <taxon>Eukaryota</taxon>
        <taxon>Sar</taxon>
        <taxon>Alveolata</taxon>
        <taxon>Ciliophora</taxon>
        <taxon>Intramacronucleata</taxon>
        <taxon>Oligohymenophorea</taxon>
        <taxon>Scuticociliatia</taxon>
        <taxon>Philasterida</taxon>
        <taxon>Pseudocohnilembidae</taxon>
        <taxon>Pseudocohnilembus</taxon>
    </lineage>
</organism>
<dbReference type="GO" id="GO:0005886">
    <property type="term" value="C:plasma membrane"/>
    <property type="evidence" value="ECO:0007669"/>
    <property type="project" value="TreeGrafter"/>
</dbReference>
<feature type="transmembrane region" description="Helical" evidence="3">
    <location>
        <begin position="433"/>
        <end position="449"/>
    </location>
</feature>
<gene>
    <name evidence="5" type="ORF">PPERSA_09870</name>
</gene>
<feature type="domain" description="CSC1/OSCA1-like cytosolic" evidence="4">
    <location>
        <begin position="469"/>
        <end position="644"/>
    </location>
</feature>
<protein>
    <recommendedName>
        <fullName evidence="4">CSC1/OSCA1-like cytosolic domain-containing protein</fullName>
    </recommendedName>
</protein>
<dbReference type="InParanoid" id="A0A0V0QU01"/>
<dbReference type="PANTHER" id="PTHR13018:SF83">
    <property type="entry name" value="RRM DOMAIN-CONTAINING PROTEIN"/>
    <property type="match status" value="1"/>
</dbReference>
<evidence type="ECO:0000256" key="2">
    <source>
        <dbReference type="SAM" id="MobiDB-lite"/>
    </source>
</evidence>
<keyword evidence="3" id="KW-1133">Transmembrane helix</keyword>
<reference evidence="5 6" key="1">
    <citation type="journal article" date="2015" name="Sci. Rep.">
        <title>Genome of the facultative scuticociliatosis pathogen Pseudocohnilembus persalinus provides insight into its virulence through horizontal gene transfer.</title>
        <authorList>
            <person name="Xiong J."/>
            <person name="Wang G."/>
            <person name="Cheng J."/>
            <person name="Tian M."/>
            <person name="Pan X."/>
            <person name="Warren A."/>
            <person name="Jiang C."/>
            <person name="Yuan D."/>
            <person name="Miao W."/>
        </authorList>
    </citation>
    <scope>NUCLEOTIDE SEQUENCE [LARGE SCALE GENOMIC DNA]</scope>
    <source>
        <strain evidence="5">36N120E</strain>
    </source>
</reference>
<dbReference type="EMBL" id="LDAU01000105">
    <property type="protein sequence ID" value="KRX05730.1"/>
    <property type="molecule type" value="Genomic_DNA"/>
</dbReference>
<keyword evidence="1" id="KW-0175">Coiled coil</keyword>
<keyword evidence="3" id="KW-0812">Transmembrane</keyword>
<evidence type="ECO:0000313" key="5">
    <source>
        <dbReference type="EMBL" id="KRX05730.1"/>
    </source>
</evidence>
<keyword evidence="3" id="KW-0472">Membrane</keyword>